<reference evidence="1" key="1">
    <citation type="journal article" date="2015" name="Nature">
        <title>Complex archaea that bridge the gap between prokaryotes and eukaryotes.</title>
        <authorList>
            <person name="Spang A."/>
            <person name="Saw J.H."/>
            <person name="Jorgensen S.L."/>
            <person name="Zaremba-Niedzwiedzka K."/>
            <person name="Martijn J."/>
            <person name="Lind A.E."/>
            <person name="van Eijk R."/>
            <person name="Schleper C."/>
            <person name="Guy L."/>
            <person name="Ettema T.J."/>
        </authorList>
    </citation>
    <scope>NUCLEOTIDE SEQUENCE</scope>
</reference>
<gene>
    <name evidence="1" type="ORF">LCGC14_2745000</name>
</gene>
<organism evidence="1">
    <name type="scientific">marine sediment metagenome</name>
    <dbReference type="NCBI Taxonomy" id="412755"/>
    <lineage>
        <taxon>unclassified sequences</taxon>
        <taxon>metagenomes</taxon>
        <taxon>ecological metagenomes</taxon>
    </lineage>
</organism>
<sequence>MQNITHINDHQLALEVKKVAAGACVRFLHPFHQDYSRADR</sequence>
<name>A0A0F8Z3G8_9ZZZZ</name>
<proteinExistence type="predicted"/>
<dbReference type="EMBL" id="LAZR01050037">
    <property type="protein sequence ID" value="KKK88258.1"/>
    <property type="molecule type" value="Genomic_DNA"/>
</dbReference>
<protein>
    <submittedName>
        <fullName evidence="1">Uncharacterized protein</fullName>
    </submittedName>
</protein>
<evidence type="ECO:0000313" key="1">
    <source>
        <dbReference type="EMBL" id="KKK88258.1"/>
    </source>
</evidence>
<comment type="caution">
    <text evidence="1">The sequence shown here is derived from an EMBL/GenBank/DDBJ whole genome shotgun (WGS) entry which is preliminary data.</text>
</comment>
<accession>A0A0F8Z3G8</accession>
<dbReference type="AlphaFoldDB" id="A0A0F8Z3G8"/>
<feature type="non-terminal residue" evidence="1">
    <location>
        <position position="40"/>
    </location>
</feature>